<name>A0ABW3TYN6_9BACL</name>
<dbReference type="Gene3D" id="1.10.10.2840">
    <property type="entry name" value="PucR C-terminal helix-turn-helix domain"/>
    <property type="match status" value="1"/>
</dbReference>
<dbReference type="Proteomes" id="UP001597231">
    <property type="component" value="Unassembled WGS sequence"/>
</dbReference>
<evidence type="ECO:0000313" key="3">
    <source>
        <dbReference type="EMBL" id="MFD1205627.1"/>
    </source>
</evidence>
<feature type="domain" description="Purine catabolism PurC-like" evidence="1">
    <location>
        <begin position="6"/>
        <end position="122"/>
    </location>
</feature>
<keyword evidence="4" id="KW-1185">Reference proteome</keyword>
<dbReference type="Pfam" id="PF13556">
    <property type="entry name" value="HTH_30"/>
    <property type="match status" value="1"/>
</dbReference>
<organism evidence="3 4">
    <name type="scientific">Sporosarcina contaminans</name>
    <dbReference type="NCBI Taxonomy" id="633403"/>
    <lineage>
        <taxon>Bacteria</taxon>
        <taxon>Bacillati</taxon>
        <taxon>Bacillota</taxon>
        <taxon>Bacilli</taxon>
        <taxon>Bacillales</taxon>
        <taxon>Caryophanaceae</taxon>
        <taxon>Sporosarcina</taxon>
    </lineage>
</organism>
<evidence type="ECO:0000313" key="4">
    <source>
        <dbReference type="Proteomes" id="UP001597231"/>
    </source>
</evidence>
<feature type="domain" description="PucR C-terminal helix-turn-helix" evidence="2">
    <location>
        <begin position="460"/>
        <end position="518"/>
    </location>
</feature>
<dbReference type="SUPFAM" id="SSF46689">
    <property type="entry name" value="Homeodomain-like"/>
    <property type="match status" value="1"/>
</dbReference>
<protein>
    <submittedName>
        <fullName evidence="3">PucR family transcriptional regulator</fullName>
    </submittedName>
</protein>
<evidence type="ECO:0000259" key="2">
    <source>
        <dbReference type="Pfam" id="PF13556"/>
    </source>
</evidence>
<dbReference type="Pfam" id="PF07905">
    <property type="entry name" value="PucR"/>
    <property type="match status" value="1"/>
</dbReference>
<sequence length="523" mass="60456">MDVREALKIGELSNSTIVAGHGGVGRQITSIEVMEVPEVISWVTPGILVMTTFYSIQHDERKQVEIVRTLIEKEAAGIVIKLGRFVDSIPIDMIAIANEKDFPIIIIPKSVSYINVLTPLYEKLYEEKQLLESENNPFSELESKSYASLSEALDELNDIVGSPVYIEDMEGALMYSSKNFLPNGWRKSNALFSKPEYPSYAEVIDEWKTSLLTKDRTLLKIEGFRDCLILPLVSNQQVFATIHIPYVERLHSIHMSSSQLKKLMAKLIELFMNEQLYLQKKRIEHLERLEEFSSRDDDEVEYFVIRFQANWTEKLFSSSPYLIDPSCLVLKELHGLLDPLTDRSIIVFEKYYHFYAVVQCSSDEYSIILDQLRERMNEKYEDLYVAAGPLLGHSRLLDDALRLVDKTMEIGRKLRKEETFYTYDKLGIYEILIGLTADEHVQSYADTLLSPLLQSTHKDLLDTLQMYLKENGNVTKTSEKLFIHRRTLTYRLQKIEELLNVNMDDAESRFILHFCLKIKQLSG</sequence>
<comment type="caution">
    <text evidence="3">The sequence shown here is derived from an EMBL/GenBank/DDBJ whole genome shotgun (WGS) entry which is preliminary data.</text>
</comment>
<dbReference type="PANTHER" id="PTHR33744">
    <property type="entry name" value="CARBOHYDRATE DIACID REGULATOR"/>
    <property type="match status" value="1"/>
</dbReference>
<dbReference type="InterPro" id="IPR025736">
    <property type="entry name" value="PucR_C-HTH_dom"/>
</dbReference>
<dbReference type="InterPro" id="IPR042070">
    <property type="entry name" value="PucR_C-HTH_sf"/>
</dbReference>
<dbReference type="PANTHER" id="PTHR33744:SF1">
    <property type="entry name" value="DNA-BINDING TRANSCRIPTIONAL ACTIVATOR ADER"/>
    <property type="match status" value="1"/>
</dbReference>
<evidence type="ECO:0000259" key="1">
    <source>
        <dbReference type="Pfam" id="PF07905"/>
    </source>
</evidence>
<dbReference type="InterPro" id="IPR051448">
    <property type="entry name" value="CdaR-like_regulators"/>
</dbReference>
<dbReference type="InterPro" id="IPR009057">
    <property type="entry name" value="Homeodomain-like_sf"/>
</dbReference>
<reference evidence="4" key="1">
    <citation type="journal article" date="2019" name="Int. J. Syst. Evol. Microbiol.">
        <title>The Global Catalogue of Microorganisms (GCM) 10K type strain sequencing project: providing services to taxonomists for standard genome sequencing and annotation.</title>
        <authorList>
            <consortium name="The Broad Institute Genomics Platform"/>
            <consortium name="The Broad Institute Genome Sequencing Center for Infectious Disease"/>
            <person name="Wu L."/>
            <person name="Ma J."/>
        </authorList>
    </citation>
    <scope>NUCLEOTIDE SEQUENCE [LARGE SCALE GENOMIC DNA]</scope>
    <source>
        <strain evidence="4">CCUG 53915</strain>
    </source>
</reference>
<gene>
    <name evidence="3" type="ORF">ACFQ38_11000</name>
</gene>
<dbReference type="RefSeq" id="WP_381480847.1">
    <property type="nucleotide sequence ID" value="NZ_JBHTLT010000048.1"/>
</dbReference>
<accession>A0ABW3TYN6</accession>
<dbReference type="InterPro" id="IPR012914">
    <property type="entry name" value="PucR_dom"/>
</dbReference>
<dbReference type="EMBL" id="JBHTLT010000048">
    <property type="protein sequence ID" value="MFD1205627.1"/>
    <property type="molecule type" value="Genomic_DNA"/>
</dbReference>
<proteinExistence type="predicted"/>